<dbReference type="OrthoDB" id="9808993at2"/>
<dbReference type="EMBL" id="LLZU01000026">
    <property type="protein sequence ID" value="KRV48286.1"/>
    <property type="molecule type" value="Genomic_DNA"/>
</dbReference>
<name>A0A0T6LQ95_WENVI</name>
<dbReference type="Proteomes" id="UP000050867">
    <property type="component" value="Unassembled WGS sequence"/>
</dbReference>
<organism evidence="1 2">
    <name type="scientific">Wenjunlia vitaminophila</name>
    <name type="common">Streptomyces vitaminophilus</name>
    <dbReference type="NCBI Taxonomy" id="76728"/>
    <lineage>
        <taxon>Bacteria</taxon>
        <taxon>Bacillati</taxon>
        <taxon>Actinomycetota</taxon>
        <taxon>Actinomycetes</taxon>
        <taxon>Kitasatosporales</taxon>
        <taxon>Streptomycetaceae</taxon>
        <taxon>Wenjunlia</taxon>
    </lineage>
</organism>
<keyword evidence="2" id="KW-1185">Reference proteome</keyword>
<evidence type="ECO:0008006" key="3">
    <source>
        <dbReference type="Google" id="ProtNLM"/>
    </source>
</evidence>
<evidence type="ECO:0000313" key="2">
    <source>
        <dbReference type="Proteomes" id="UP000050867"/>
    </source>
</evidence>
<dbReference type="eggNOG" id="COG4339">
    <property type="taxonomic scope" value="Bacteria"/>
</dbReference>
<evidence type="ECO:0000313" key="1">
    <source>
        <dbReference type="EMBL" id="KRV48286.1"/>
    </source>
</evidence>
<dbReference type="PANTHER" id="PTHR21174">
    <property type="match status" value="1"/>
</dbReference>
<dbReference type="PANTHER" id="PTHR21174:SF0">
    <property type="entry name" value="HD PHOSPHOHYDROLASE FAMILY PROTEIN-RELATED"/>
    <property type="match status" value="1"/>
</dbReference>
<accession>A0A0T6LQ95</accession>
<dbReference type="STRING" id="76728.AQ490_25660"/>
<dbReference type="AlphaFoldDB" id="A0A0T6LQ95"/>
<gene>
    <name evidence="1" type="ORF">AQ490_25660</name>
</gene>
<proteinExistence type="predicted"/>
<comment type="caution">
    <text evidence="1">The sequence shown here is derived from an EMBL/GenBank/DDBJ whole genome shotgun (WGS) entry which is preliminary data.</text>
</comment>
<sequence>MTTAHPARTRLLARWNDLLRRTTRTGTDPTPYGERLLTAWEEPHRRYHNCDHLLAVLDHVEELGRSATAPDSVLLAAWFHDAVYQPERSTNEERSARLAERALREAGVPPDQVAEVARLVRLTTTHAPVPGDRNGEVLCDADLAVLASGPQEYARYAAAVREEYAFVPDDAFRTGRARVLRDLLDLPQLFRTPMGHAQWEATARRNVTTELELLSA</sequence>
<dbReference type="SUPFAM" id="SSF109604">
    <property type="entry name" value="HD-domain/PDEase-like"/>
    <property type="match status" value="1"/>
</dbReference>
<dbReference type="Gene3D" id="1.10.3210.10">
    <property type="entry name" value="Hypothetical protein af1432"/>
    <property type="match status" value="1"/>
</dbReference>
<reference evidence="1 2" key="1">
    <citation type="submission" date="2015-10" db="EMBL/GenBank/DDBJ databases">
        <title>Draft genome sequence of pyrrolomycin-producing Streptomyces vitaminophilus.</title>
        <authorList>
            <person name="Graham D.E."/>
            <person name="Mahan K.M."/>
            <person name="Klingeman D.M."/>
            <person name="Hettich R.L."/>
            <person name="Parry R.J."/>
        </authorList>
    </citation>
    <scope>NUCLEOTIDE SEQUENCE [LARGE SCALE GENOMIC DNA]</scope>
    <source>
        <strain evidence="1 2">ATCC 31673</strain>
    </source>
</reference>
<dbReference type="RefSeq" id="WP_018386091.1">
    <property type="nucleotide sequence ID" value="NZ_LLZU01000026.1"/>
</dbReference>
<dbReference type="InterPro" id="IPR009218">
    <property type="entry name" value="HD_phosphohydro"/>
</dbReference>
<dbReference type="PIRSF" id="PIRSF035170">
    <property type="entry name" value="HD_phosphohydro"/>
    <property type="match status" value="1"/>
</dbReference>
<protein>
    <recommendedName>
        <fullName evidence="3">Metal-dependent phosphohydrolase</fullName>
    </recommendedName>
</protein>